<dbReference type="GO" id="GO:0015562">
    <property type="term" value="F:efflux transmembrane transporter activity"/>
    <property type="evidence" value="ECO:0007669"/>
    <property type="project" value="InterPro"/>
</dbReference>
<comment type="caution">
    <text evidence="4">The sequence shown here is derived from an EMBL/GenBank/DDBJ whole genome shotgun (WGS) entry which is preliminary data.</text>
</comment>
<gene>
    <name evidence="4" type="ORF">F8C67_03000</name>
</gene>
<feature type="transmembrane region" description="Helical" evidence="2">
    <location>
        <begin position="7"/>
        <end position="25"/>
    </location>
</feature>
<reference evidence="4 5" key="1">
    <citation type="submission" date="2019-09" db="EMBL/GenBank/DDBJ databases">
        <title>Genomes of family Cryomorphaceae.</title>
        <authorList>
            <person name="Bowman J.P."/>
        </authorList>
    </citation>
    <scope>NUCLEOTIDE SEQUENCE [LARGE SCALE GENOMIC DNA]</scope>
    <source>
        <strain evidence="4 5">LMG 25704</strain>
    </source>
</reference>
<dbReference type="InterPro" id="IPR006143">
    <property type="entry name" value="RND_pump_MFP"/>
</dbReference>
<evidence type="ECO:0000313" key="5">
    <source>
        <dbReference type="Proteomes" id="UP000468650"/>
    </source>
</evidence>
<organism evidence="4 5">
    <name type="scientific">Phaeocystidibacter luteus</name>
    <dbReference type="NCBI Taxonomy" id="911197"/>
    <lineage>
        <taxon>Bacteria</taxon>
        <taxon>Pseudomonadati</taxon>
        <taxon>Bacteroidota</taxon>
        <taxon>Flavobacteriia</taxon>
        <taxon>Flavobacteriales</taxon>
        <taxon>Phaeocystidibacteraceae</taxon>
        <taxon>Phaeocystidibacter</taxon>
    </lineage>
</organism>
<dbReference type="OrthoDB" id="9809068at2"/>
<dbReference type="Proteomes" id="UP000468650">
    <property type="component" value="Unassembled WGS sequence"/>
</dbReference>
<name>A0A6N6RME5_9FLAO</name>
<protein>
    <submittedName>
        <fullName evidence="4">Efflux RND transporter periplasmic adaptor subunit</fullName>
    </submittedName>
</protein>
<evidence type="ECO:0000313" key="4">
    <source>
        <dbReference type="EMBL" id="KAB2814728.1"/>
    </source>
</evidence>
<dbReference type="Gene3D" id="2.40.50.100">
    <property type="match status" value="1"/>
</dbReference>
<dbReference type="PANTHER" id="PTHR30469">
    <property type="entry name" value="MULTIDRUG RESISTANCE PROTEIN MDTA"/>
    <property type="match status" value="1"/>
</dbReference>
<keyword evidence="2" id="KW-0472">Membrane</keyword>
<dbReference type="Gene3D" id="6.20.50.140">
    <property type="match status" value="1"/>
</dbReference>
<dbReference type="GO" id="GO:1990281">
    <property type="term" value="C:efflux pump complex"/>
    <property type="evidence" value="ECO:0007669"/>
    <property type="project" value="TreeGrafter"/>
</dbReference>
<feature type="domain" description="Multidrug resistance protein MdtA-like barrel-sandwich hybrid" evidence="3">
    <location>
        <begin position="60"/>
        <end position="202"/>
    </location>
</feature>
<sequence length="361" mass="40141">MKKVIRTVLLILLVGLILYTLYYLYAKSQEDPIVYNTETAAYQDIIQKTVATGKVIPREEVEIKPQVSGIIAELYVEPGDEVKEGDLIAKVQVIPDMVTLNNAENRVQVAQLNFDNNEREYNRQKQLHEQGVISDREFQNVELSYTSSRAELEAAKDNLQIIREGATQKSGSSSLTLIRSTVSGMILDVPVKKGNQVIESNTFNDGTTVASVADMDDIIFEGLIDESEVGKLQTGMELVISVGAIQNETYPAELEYIAPKGTEENGAIQFQIRAEVNLDDSQFIRAGYSANADIVLAKRDSVLSVDEGLVQYDDEQPFVEVMVGPQQFERRDLELGLSNGLQVEVISGISAEDEIKDWNRN</sequence>
<dbReference type="Gene3D" id="1.10.287.470">
    <property type="entry name" value="Helix hairpin bin"/>
    <property type="match status" value="1"/>
</dbReference>
<proteinExistence type="inferred from homology"/>
<keyword evidence="2" id="KW-0812">Transmembrane</keyword>
<dbReference type="NCBIfam" id="TIGR01730">
    <property type="entry name" value="RND_mfp"/>
    <property type="match status" value="1"/>
</dbReference>
<dbReference type="Pfam" id="PF25917">
    <property type="entry name" value="BSH_RND"/>
    <property type="match status" value="1"/>
</dbReference>
<accession>A0A6N6RME5</accession>
<evidence type="ECO:0000259" key="3">
    <source>
        <dbReference type="Pfam" id="PF25917"/>
    </source>
</evidence>
<dbReference type="SUPFAM" id="SSF111369">
    <property type="entry name" value="HlyD-like secretion proteins"/>
    <property type="match status" value="1"/>
</dbReference>
<dbReference type="Gene3D" id="2.40.30.170">
    <property type="match status" value="1"/>
</dbReference>
<keyword evidence="5" id="KW-1185">Reference proteome</keyword>
<evidence type="ECO:0000256" key="1">
    <source>
        <dbReference type="ARBA" id="ARBA00009477"/>
    </source>
</evidence>
<keyword evidence="2" id="KW-1133">Transmembrane helix</keyword>
<dbReference type="EMBL" id="WBVO01000001">
    <property type="protein sequence ID" value="KAB2814728.1"/>
    <property type="molecule type" value="Genomic_DNA"/>
</dbReference>
<comment type="similarity">
    <text evidence="1">Belongs to the membrane fusion protein (MFP) (TC 8.A.1) family.</text>
</comment>
<dbReference type="AlphaFoldDB" id="A0A6N6RME5"/>
<dbReference type="InterPro" id="IPR058625">
    <property type="entry name" value="MdtA-like_BSH"/>
</dbReference>
<evidence type="ECO:0000256" key="2">
    <source>
        <dbReference type="SAM" id="Phobius"/>
    </source>
</evidence>
<dbReference type="PANTHER" id="PTHR30469:SF33">
    <property type="entry name" value="SLR1207 PROTEIN"/>
    <property type="match status" value="1"/>
</dbReference>